<proteinExistence type="inferred from homology"/>
<dbReference type="CDD" id="cd13585">
    <property type="entry name" value="PBP2_TMBP_like"/>
    <property type="match status" value="1"/>
</dbReference>
<dbReference type="InterPro" id="IPR050490">
    <property type="entry name" value="Bact_solute-bd_prot1"/>
</dbReference>
<keyword evidence="3" id="KW-0574">Periplasm</keyword>
<accession>A0A508WVR3</accession>
<feature type="transmembrane region" description="Helical" evidence="4">
    <location>
        <begin position="21"/>
        <end position="40"/>
    </location>
</feature>
<comment type="similarity">
    <text evidence="2">Belongs to the bacterial solute-binding protein 1 family.</text>
</comment>
<dbReference type="InterPro" id="IPR006311">
    <property type="entry name" value="TAT_signal"/>
</dbReference>
<dbReference type="GO" id="GO:0042597">
    <property type="term" value="C:periplasmic space"/>
    <property type="evidence" value="ECO:0007669"/>
    <property type="project" value="UniProtKB-SubCell"/>
</dbReference>
<keyword evidence="4" id="KW-0812">Transmembrane</keyword>
<gene>
    <name evidence="5" type="ORF">EMEDMD4_270210</name>
</gene>
<evidence type="ECO:0000256" key="1">
    <source>
        <dbReference type="ARBA" id="ARBA00004418"/>
    </source>
</evidence>
<dbReference type="InterPro" id="IPR006059">
    <property type="entry name" value="SBP"/>
</dbReference>
<organism evidence="5">
    <name type="scientific">Sinorhizobium medicae</name>
    <dbReference type="NCBI Taxonomy" id="110321"/>
    <lineage>
        <taxon>Bacteria</taxon>
        <taxon>Pseudomonadati</taxon>
        <taxon>Pseudomonadota</taxon>
        <taxon>Alphaproteobacteria</taxon>
        <taxon>Hyphomicrobiales</taxon>
        <taxon>Rhizobiaceae</taxon>
        <taxon>Sinorhizobium/Ensifer group</taxon>
        <taxon>Sinorhizobium</taxon>
    </lineage>
</organism>
<dbReference type="RefSeq" id="WP_024324124.1">
    <property type="nucleotide sequence ID" value="NZ_CABFNB010000092.1"/>
</dbReference>
<keyword evidence="4" id="KW-0472">Membrane</keyword>
<comment type="subcellular location">
    <subcellularLocation>
        <location evidence="1">Periplasm</location>
    </subcellularLocation>
</comment>
<dbReference type="AlphaFoldDB" id="A0A508WVR3"/>
<evidence type="ECO:0000256" key="3">
    <source>
        <dbReference type="ARBA" id="ARBA00022764"/>
    </source>
</evidence>
<reference evidence="5" key="1">
    <citation type="submission" date="2019-06" db="EMBL/GenBank/DDBJ databases">
        <authorList>
            <person name="Le Quere A."/>
            <person name="Colella S."/>
        </authorList>
    </citation>
    <scope>NUCLEOTIDE SEQUENCE</scope>
    <source>
        <strain evidence="5">EmedicaeMD41</strain>
    </source>
</reference>
<dbReference type="EMBL" id="CABFNB010000092">
    <property type="protein sequence ID" value="VTZ61434.1"/>
    <property type="molecule type" value="Genomic_DNA"/>
</dbReference>
<dbReference type="PANTHER" id="PTHR43649">
    <property type="entry name" value="ARABINOSE-BINDING PROTEIN-RELATED"/>
    <property type="match status" value="1"/>
</dbReference>
<dbReference type="PANTHER" id="PTHR43649:SF12">
    <property type="entry name" value="DIACETYLCHITOBIOSE BINDING PROTEIN DASA"/>
    <property type="match status" value="1"/>
</dbReference>
<dbReference type="PROSITE" id="PS51318">
    <property type="entry name" value="TAT"/>
    <property type="match status" value="1"/>
</dbReference>
<protein>
    <submittedName>
        <fullName evidence="5">Extracellular solute-binding protein family 1</fullName>
    </submittedName>
</protein>
<dbReference type="SUPFAM" id="SSF53850">
    <property type="entry name" value="Periplasmic binding protein-like II"/>
    <property type="match status" value="1"/>
</dbReference>
<dbReference type="Pfam" id="PF01547">
    <property type="entry name" value="SBP_bac_1"/>
    <property type="match status" value="1"/>
</dbReference>
<dbReference type="Gene3D" id="3.40.190.10">
    <property type="entry name" value="Periplasmic binding protein-like II"/>
    <property type="match status" value="1"/>
</dbReference>
<dbReference type="Proteomes" id="UP000507954">
    <property type="component" value="Unassembled WGS sequence"/>
</dbReference>
<sequence>MKNRSSLVAASGKSRREFLRNGATFAAAGLAGGLSGFPFINRLPVRAQDAPLKFWQFYAPGGQVKPQVEWFERTVADWNATHDQKVELEFIPNKEYINGPKLATAFASGDGPDIFIISPGDFLRYYNGGVLQDLTPYIDEKARADFPESVLANRMVDGKIFGLPMEVEPMAMFYSIKAFEDAGLNENDVPKTWDELLELGKKLTTPERYGLLFQTAPGYYQNFTWYPFLWQGGGEFQNAEGKSAFDSPATVQALKLWQDAVNSGAAPRQVLGNGANDSVANLASGYCAIQNVGIWAISQLKNNAKDFPYGVFRLPTPANGKYVTVGGGWAFVANSKGKNPEAAGQFCAWALASMDQGSIDRVASWCTEAKSDMPPRDSALKAREAAFSEGIIGQFAKEIHPGTRAEPRVPPEVYKIISDAVQQAMLGGADPQATATTASQRLDAYLASYSGAPIL</sequence>
<evidence type="ECO:0000256" key="2">
    <source>
        <dbReference type="ARBA" id="ARBA00008520"/>
    </source>
</evidence>
<evidence type="ECO:0000256" key="4">
    <source>
        <dbReference type="SAM" id="Phobius"/>
    </source>
</evidence>
<name>A0A508WVR3_9HYPH</name>
<keyword evidence="4" id="KW-1133">Transmembrane helix</keyword>
<evidence type="ECO:0000313" key="5">
    <source>
        <dbReference type="EMBL" id="VTZ61434.1"/>
    </source>
</evidence>